<dbReference type="Proteomes" id="UP000199173">
    <property type="component" value="Unassembled WGS sequence"/>
</dbReference>
<dbReference type="EMBL" id="FPAV01000002">
    <property type="protein sequence ID" value="SFT58349.1"/>
    <property type="molecule type" value="Genomic_DNA"/>
</dbReference>
<evidence type="ECO:0000313" key="2">
    <source>
        <dbReference type="EMBL" id="SFR03428.1"/>
    </source>
</evidence>
<keyword evidence="4" id="KW-1185">Reference proteome</keyword>
<dbReference type="Pfam" id="PF14280">
    <property type="entry name" value="DUF4365"/>
    <property type="match status" value="1"/>
</dbReference>
<dbReference type="AlphaFoldDB" id="A0AAX2ENT3"/>
<proteinExistence type="predicted"/>
<sequence>MELPKVPPTDETGERGVLMVREKVLKLGHIFRETTARDYGIDGQIEIVTSENGVKYASGKLLAVQIKCGPSHFRFPNDDGWAFYCKAPHINYWREHSLPVILILCDPETNQCYWEWITQQATRPTSNGAYIQVLKSKTLDNTGGELEKIARQRSMDVKSTDTFILPLNDSYAIDLPDDEIAVLCSEISLAYSRKRDVHIDIGFTVEDFCLNELNGLYASGNLTVEQRQKRNEYEQAMDWFTMQREALSSGIELLFTEGLTRLGFISSGHWEPVATALKAFVDYHIYQRVGRHRPAGMALDAYPGNGVNTPVARIYLDADQELALYKKFSPVRNAPASAEKVTLPDNPFWFYGAILAEMGHDLTYQRVLPAVISALVSHFRNNAISPETFFSSAAGDLQGWQVGLA</sequence>
<evidence type="ECO:0000313" key="3">
    <source>
        <dbReference type="EMBL" id="SFT58349.1"/>
    </source>
</evidence>
<protein>
    <recommendedName>
        <fullName evidence="1">DUF4365 domain-containing protein</fullName>
    </recommendedName>
</protein>
<dbReference type="InterPro" id="IPR025375">
    <property type="entry name" value="DUF4365"/>
</dbReference>
<evidence type="ECO:0000313" key="4">
    <source>
        <dbReference type="Proteomes" id="UP000198760"/>
    </source>
</evidence>
<comment type="caution">
    <text evidence="2">The sequence shown here is derived from an EMBL/GenBank/DDBJ whole genome shotgun (WGS) entry which is preliminary data.</text>
</comment>
<dbReference type="EMBL" id="FOYJ01000002">
    <property type="protein sequence ID" value="SFR03428.1"/>
    <property type="molecule type" value="Genomic_DNA"/>
</dbReference>
<evidence type="ECO:0000313" key="5">
    <source>
        <dbReference type="Proteomes" id="UP000199173"/>
    </source>
</evidence>
<dbReference type="Proteomes" id="UP000198760">
    <property type="component" value="Unassembled WGS sequence"/>
</dbReference>
<name>A0AAX2ENT3_9ENTR</name>
<feature type="domain" description="DUF4365" evidence="1">
    <location>
        <begin position="15"/>
        <end position="142"/>
    </location>
</feature>
<evidence type="ECO:0000259" key="1">
    <source>
        <dbReference type="Pfam" id="PF14280"/>
    </source>
</evidence>
<reference evidence="4 5" key="1">
    <citation type="submission" date="2016-10" db="EMBL/GenBank/DDBJ databases">
        <authorList>
            <person name="Varghese N."/>
            <person name="Submissions S."/>
        </authorList>
    </citation>
    <scope>NUCLEOTIDE SEQUENCE [LARGE SCALE GENOMIC DNA]</scope>
    <source>
        <strain evidence="3 4">NFIX06</strain>
        <strain evidence="2 5">NFIX08</strain>
    </source>
</reference>
<gene>
    <name evidence="3" type="ORF">SAMN03159428_01200</name>
    <name evidence="2" type="ORF">SAMN03159514_01144</name>
</gene>
<accession>A0AAX2ENT3</accession>
<organism evidence="2 5">
    <name type="scientific">Kosakonia radicincitans</name>
    <dbReference type="NCBI Taxonomy" id="283686"/>
    <lineage>
        <taxon>Bacteria</taxon>
        <taxon>Pseudomonadati</taxon>
        <taxon>Pseudomonadota</taxon>
        <taxon>Gammaproteobacteria</taxon>
        <taxon>Enterobacterales</taxon>
        <taxon>Enterobacteriaceae</taxon>
        <taxon>Kosakonia</taxon>
    </lineage>
</organism>